<dbReference type="RefSeq" id="WP_152760813.1">
    <property type="nucleotide sequence ID" value="NZ_WHLY01000002.1"/>
</dbReference>
<protein>
    <recommendedName>
        <fullName evidence="5">Chromosome segregation protein SMC</fullName>
    </recommendedName>
</protein>
<dbReference type="AlphaFoldDB" id="A0A7C9BRR3"/>
<feature type="coiled-coil region" evidence="1">
    <location>
        <begin position="72"/>
        <end position="145"/>
    </location>
</feature>
<evidence type="ECO:0000256" key="1">
    <source>
        <dbReference type="SAM" id="Coils"/>
    </source>
</evidence>
<accession>A0A7C9BRR3</accession>
<organism evidence="3 4">
    <name type="scientific">Salmonirosea aquatica</name>
    <dbReference type="NCBI Taxonomy" id="2654236"/>
    <lineage>
        <taxon>Bacteria</taxon>
        <taxon>Pseudomonadati</taxon>
        <taxon>Bacteroidota</taxon>
        <taxon>Cytophagia</taxon>
        <taxon>Cytophagales</taxon>
        <taxon>Spirosomataceae</taxon>
        <taxon>Salmonirosea</taxon>
    </lineage>
</organism>
<dbReference type="EMBL" id="WHLY01000002">
    <property type="protein sequence ID" value="MPR34519.1"/>
    <property type="molecule type" value="Genomic_DNA"/>
</dbReference>
<sequence>MQTEEQKKQSTAWVIVAILAVAVAALGFLFFQQRAELTDQEATVMEKVREVASTRTKLDSISTVLNMKIAEVEKLGGDVEELNKMKAQLEADKLALSRSKKVETNKYLAKIKEYETFLAEKDTEIAKLREENQMLASSNDSLNVQVGSLQTERQTLVQRQTELADSVMTYTAQNKELSEKVNRAAALKAQNLKVLAVTSKGKTRDDDAYKAKRVDKIKLVFDLPENPLTRQETKDIYVRVLDPNGAVLADDATGSGEFEVNGQETKFTSRESVAYLNNNQKVEMLYDNTSQFRPGKYSVELYAEGYRIGGGNFVIR</sequence>
<keyword evidence="1" id="KW-0175">Coiled coil</keyword>
<proteinExistence type="predicted"/>
<comment type="caution">
    <text evidence="3">The sequence shown here is derived from an EMBL/GenBank/DDBJ whole genome shotgun (WGS) entry which is preliminary data.</text>
</comment>
<gene>
    <name evidence="3" type="ORF">GBK04_14425</name>
</gene>
<evidence type="ECO:0000313" key="3">
    <source>
        <dbReference type="EMBL" id="MPR34519.1"/>
    </source>
</evidence>
<keyword evidence="4" id="KW-1185">Reference proteome</keyword>
<keyword evidence="2" id="KW-0472">Membrane</keyword>
<keyword evidence="2" id="KW-1133">Transmembrane helix</keyword>
<feature type="transmembrane region" description="Helical" evidence="2">
    <location>
        <begin position="12"/>
        <end position="31"/>
    </location>
</feature>
<reference evidence="3 4" key="1">
    <citation type="submission" date="2019-10" db="EMBL/GenBank/DDBJ databases">
        <title>Draft Genome Sequence of Cytophagaceae sp. SJW1-29.</title>
        <authorList>
            <person name="Choi A."/>
        </authorList>
    </citation>
    <scope>NUCLEOTIDE SEQUENCE [LARGE SCALE GENOMIC DNA]</scope>
    <source>
        <strain evidence="3 4">SJW1-29</strain>
    </source>
</reference>
<dbReference type="Proteomes" id="UP000479293">
    <property type="component" value="Unassembled WGS sequence"/>
</dbReference>
<evidence type="ECO:0000313" key="4">
    <source>
        <dbReference type="Proteomes" id="UP000479293"/>
    </source>
</evidence>
<evidence type="ECO:0008006" key="5">
    <source>
        <dbReference type="Google" id="ProtNLM"/>
    </source>
</evidence>
<keyword evidence="2" id="KW-0812">Transmembrane</keyword>
<evidence type="ECO:0000256" key="2">
    <source>
        <dbReference type="SAM" id="Phobius"/>
    </source>
</evidence>
<name>A0A7C9BRR3_9BACT</name>